<dbReference type="AlphaFoldDB" id="A0A0F8Y3S6"/>
<organism evidence="1">
    <name type="scientific">marine sediment metagenome</name>
    <dbReference type="NCBI Taxonomy" id="412755"/>
    <lineage>
        <taxon>unclassified sequences</taxon>
        <taxon>metagenomes</taxon>
        <taxon>ecological metagenomes</taxon>
    </lineage>
</organism>
<evidence type="ECO:0000313" key="1">
    <source>
        <dbReference type="EMBL" id="KKK75918.1"/>
    </source>
</evidence>
<sequence length="37" mass="4307">MNTEIKTLAELPFIPAKIRDFAFQYSTAECRPLAYWA</sequence>
<comment type="caution">
    <text evidence="1">The sequence shown here is derived from an EMBL/GenBank/DDBJ whole genome shotgun (WGS) entry which is preliminary data.</text>
</comment>
<accession>A0A0F8Y3S6</accession>
<dbReference type="EMBL" id="LAZR01055642">
    <property type="protein sequence ID" value="KKK75918.1"/>
    <property type="molecule type" value="Genomic_DNA"/>
</dbReference>
<gene>
    <name evidence="1" type="ORF">LCGC14_2868890</name>
</gene>
<feature type="non-terminal residue" evidence="1">
    <location>
        <position position="37"/>
    </location>
</feature>
<proteinExistence type="predicted"/>
<name>A0A0F8Y3S6_9ZZZZ</name>
<reference evidence="1" key="1">
    <citation type="journal article" date="2015" name="Nature">
        <title>Complex archaea that bridge the gap between prokaryotes and eukaryotes.</title>
        <authorList>
            <person name="Spang A."/>
            <person name="Saw J.H."/>
            <person name="Jorgensen S.L."/>
            <person name="Zaremba-Niedzwiedzka K."/>
            <person name="Martijn J."/>
            <person name="Lind A.E."/>
            <person name="van Eijk R."/>
            <person name="Schleper C."/>
            <person name="Guy L."/>
            <person name="Ettema T.J."/>
        </authorList>
    </citation>
    <scope>NUCLEOTIDE SEQUENCE</scope>
</reference>
<protein>
    <submittedName>
        <fullName evidence="1">Uncharacterized protein</fullName>
    </submittedName>
</protein>